<dbReference type="Pfam" id="PF13338">
    <property type="entry name" value="AbiEi_4"/>
    <property type="match status" value="1"/>
</dbReference>
<dbReference type="InterPro" id="IPR025159">
    <property type="entry name" value="AbiEi_N"/>
</dbReference>
<feature type="domain" description="AbiEi antitoxin N-terminal" evidence="1">
    <location>
        <begin position="11"/>
        <end position="53"/>
    </location>
</feature>
<dbReference type="EMBL" id="NVIY01000036">
    <property type="protein sequence ID" value="PGD32244.1"/>
    <property type="molecule type" value="Genomic_DNA"/>
</dbReference>
<accession>A0A2B6RTX0</accession>
<proteinExistence type="predicted"/>
<gene>
    <name evidence="2" type="ORF">COM27_20280</name>
</gene>
<protein>
    <submittedName>
        <fullName evidence="2">Abortive phage infection protein</fullName>
    </submittedName>
</protein>
<dbReference type="Proteomes" id="UP000223472">
    <property type="component" value="Unassembled WGS sequence"/>
</dbReference>
<name>A0A2B6RTX0_9BACI</name>
<evidence type="ECO:0000313" key="3">
    <source>
        <dbReference type="Proteomes" id="UP000223472"/>
    </source>
</evidence>
<evidence type="ECO:0000259" key="1">
    <source>
        <dbReference type="Pfam" id="PF13338"/>
    </source>
</evidence>
<reference evidence="2 3" key="1">
    <citation type="submission" date="2017-09" db="EMBL/GenBank/DDBJ databases">
        <title>Large-scale bioinformatics analysis of Bacillus genomes uncovers conserved roles of natural products in bacterial physiology.</title>
        <authorList>
            <consortium name="Agbiome Team Llc"/>
            <person name="Bleich R.M."/>
            <person name="Grubbs K.J."/>
            <person name="Santa Maria K.C."/>
            <person name="Allen S.E."/>
            <person name="Farag S."/>
            <person name="Shank E.A."/>
            <person name="Bowers A."/>
        </authorList>
    </citation>
    <scope>NUCLEOTIDE SEQUENCE [LARGE SCALE GENOMIC DNA]</scope>
    <source>
        <strain evidence="2 3">AFS065610</strain>
    </source>
</reference>
<comment type="caution">
    <text evidence="2">The sequence shown here is derived from an EMBL/GenBank/DDBJ whole genome shotgun (WGS) entry which is preliminary data.</text>
</comment>
<dbReference type="AlphaFoldDB" id="A0A2B6RTX0"/>
<dbReference type="RefSeq" id="WP_098707952.1">
    <property type="nucleotide sequence ID" value="NZ_NVIY01000036.1"/>
</dbReference>
<sequence length="197" mass="22683">MARTECIMEMIKNNNGVITAAEVTKAGISRGNLKYMMDTGLLERTGRGVYQLVGSGEDEMYNLQVRYKRGIFSGATALYLFDLTDRTPAKFQMTFPHNYNTSTVKRENVKCNRVIMELYELGVVEVKTPKGNTVRAYNMERTLCDILRKHNKTDIQIITDAFKRYVRRKNKNISLLCEYGKKLKVEGKLQTYLEVLL</sequence>
<organism evidence="2 3">
    <name type="scientific">Bacillus wiedmannii</name>
    <dbReference type="NCBI Taxonomy" id="1890302"/>
    <lineage>
        <taxon>Bacteria</taxon>
        <taxon>Bacillati</taxon>
        <taxon>Bacillota</taxon>
        <taxon>Bacilli</taxon>
        <taxon>Bacillales</taxon>
        <taxon>Bacillaceae</taxon>
        <taxon>Bacillus</taxon>
        <taxon>Bacillus cereus group</taxon>
    </lineage>
</organism>
<evidence type="ECO:0000313" key="2">
    <source>
        <dbReference type="EMBL" id="PGD32244.1"/>
    </source>
</evidence>